<proteinExistence type="predicted"/>
<name>A0A1B6CUP2_9HEMI</name>
<gene>
    <name evidence="2" type="ORF">g.29157</name>
</gene>
<reference evidence="2" key="1">
    <citation type="submission" date="2015-12" db="EMBL/GenBank/DDBJ databases">
        <title>De novo transcriptome assembly of four potential Pierce s Disease insect vectors from Arizona vineyards.</title>
        <authorList>
            <person name="Tassone E.E."/>
        </authorList>
    </citation>
    <scope>NUCLEOTIDE SEQUENCE</scope>
</reference>
<feature type="region of interest" description="Disordered" evidence="1">
    <location>
        <begin position="1"/>
        <end position="22"/>
    </location>
</feature>
<accession>A0A1B6CUP2</accession>
<evidence type="ECO:0000313" key="2">
    <source>
        <dbReference type="EMBL" id="JAS17134.1"/>
    </source>
</evidence>
<organism evidence="2">
    <name type="scientific">Clastoptera arizonana</name>
    <name type="common">Arizona spittle bug</name>
    <dbReference type="NCBI Taxonomy" id="38151"/>
    <lineage>
        <taxon>Eukaryota</taxon>
        <taxon>Metazoa</taxon>
        <taxon>Ecdysozoa</taxon>
        <taxon>Arthropoda</taxon>
        <taxon>Hexapoda</taxon>
        <taxon>Insecta</taxon>
        <taxon>Pterygota</taxon>
        <taxon>Neoptera</taxon>
        <taxon>Paraneoptera</taxon>
        <taxon>Hemiptera</taxon>
        <taxon>Auchenorrhyncha</taxon>
        <taxon>Cercopoidea</taxon>
        <taxon>Clastopteridae</taxon>
        <taxon>Clastoptera</taxon>
    </lineage>
</organism>
<dbReference type="AlphaFoldDB" id="A0A1B6CUP2"/>
<protein>
    <submittedName>
        <fullName evidence="2">Uncharacterized protein</fullName>
    </submittedName>
</protein>
<evidence type="ECO:0000256" key="1">
    <source>
        <dbReference type="SAM" id="MobiDB-lite"/>
    </source>
</evidence>
<sequence>MFQEIHIVDQEKHTTLTDQHPQKVKQETLDSHDENPQIIKQETIGSTEELIIKDEPLDEVDNKPFKGCLIDEEARLEKENLGEPLENIKQETFKNEAASCSPSEVLLEDAFNQLVIKNIQQLIVKEIYIIINYAQRTLFLKCM</sequence>
<dbReference type="EMBL" id="GEDC01020164">
    <property type="protein sequence ID" value="JAS17134.1"/>
    <property type="molecule type" value="Transcribed_RNA"/>
</dbReference>